<reference evidence="2 3" key="1">
    <citation type="submission" date="2019-07" db="EMBL/GenBank/DDBJ databases">
        <title>Draft genome assembly of a fouling barnacle, Amphibalanus amphitrite (Darwin, 1854): The first reference genome for Thecostraca.</title>
        <authorList>
            <person name="Kim W."/>
        </authorList>
    </citation>
    <scope>NUCLEOTIDE SEQUENCE [LARGE SCALE GENOMIC DNA]</scope>
    <source>
        <strain evidence="2">SNU_AA5</strain>
        <tissue evidence="2">Soma without cirri and trophi</tissue>
    </source>
</reference>
<sequence length="227" mass="26840">MRAVCLLGVLLVMAAGASGRCRRFPAIETFDIDSYLGRWYLQYIYTNEATVPLSQCWSWLYFKDRNDKLRIQTSYVNSLTNRVTNYQNRLWMKNPSEPSIMRYKQNYFLYNRNEDYQVIATDYANFTIEYQCSGSNVLNRREAVWLMTREQYPHPFVLERAFAAMIQLRLNDVDMERAYQSCTVRETNRRSDAPRTFADWLTGGMTSRIQRRVQGKTLSGFINWLGL</sequence>
<name>A0A6A4VNX7_AMPAM</name>
<comment type="caution">
    <text evidence="2">The sequence shown here is derived from an EMBL/GenBank/DDBJ whole genome shotgun (WGS) entry which is preliminary data.</text>
</comment>
<dbReference type="Proteomes" id="UP000440578">
    <property type="component" value="Unassembled WGS sequence"/>
</dbReference>
<proteinExistence type="predicted"/>
<dbReference type="AlphaFoldDB" id="A0A6A4VNX7"/>
<keyword evidence="2" id="KW-0449">Lipoprotein</keyword>
<keyword evidence="1" id="KW-0732">Signal</keyword>
<dbReference type="OrthoDB" id="565904at2759"/>
<dbReference type="GO" id="GO:0000302">
    <property type="term" value="P:response to reactive oxygen species"/>
    <property type="evidence" value="ECO:0007669"/>
    <property type="project" value="TreeGrafter"/>
</dbReference>
<accession>A0A6A4VNX7</accession>
<dbReference type="GO" id="GO:0006629">
    <property type="term" value="P:lipid metabolic process"/>
    <property type="evidence" value="ECO:0007669"/>
    <property type="project" value="TreeGrafter"/>
</dbReference>
<dbReference type="EMBL" id="VIIS01001847">
    <property type="protein sequence ID" value="KAF0291958.1"/>
    <property type="molecule type" value="Genomic_DNA"/>
</dbReference>
<dbReference type="InterPro" id="IPR012674">
    <property type="entry name" value="Calycin"/>
</dbReference>
<feature type="chain" id="PRO_5025333597" evidence="1">
    <location>
        <begin position="20"/>
        <end position="227"/>
    </location>
</feature>
<gene>
    <name evidence="2" type="primary">APOD_2</name>
    <name evidence="2" type="ORF">FJT64_010019</name>
</gene>
<dbReference type="Gene3D" id="2.40.128.20">
    <property type="match status" value="1"/>
</dbReference>
<dbReference type="SUPFAM" id="SSF50814">
    <property type="entry name" value="Lipocalins"/>
    <property type="match status" value="1"/>
</dbReference>
<dbReference type="PANTHER" id="PTHR10612:SF34">
    <property type="entry name" value="APOLIPOPROTEIN D"/>
    <property type="match status" value="1"/>
</dbReference>
<evidence type="ECO:0000256" key="1">
    <source>
        <dbReference type="SAM" id="SignalP"/>
    </source>
</evidence>
<feature type="signal peptide" evidence="1">
    <location>
        <begin position="1"/>
        <end position="19"/>
    </location>
</feature>
<evidence type="ECO:0000313" key="3">
    <source>
        <dbReference type="Proteomes" id="UP000440578"/>
    </source>
</evidence>
<organism evidence="2 3">
    <name type="scientific">Amphibalanus amphitrite</name>
    <name type="common">Striped barnacle</name>
    <name type="synonym">Balanus amphitrite</name>
    <dbReference type="NCBI Taxonomy" id="1232801"/>
    <lineage>
        <taxon>Eukaryota</taxon>
        <taxon>Metazoa</taxon>
        <taxon>Ecdysozoa</taxon>
        <taxon>Arthropoda</taxon>
        <taxon>Crustacea</taxon>
        <taxon>Multicrustacea</taxon>
        <taxon>Cirripedia</taxon>
        <taxon>Thoracica</taxon>
        <taxon>Thoracicalcarea</taxon>
        <taxon>Balanomorpha</taxon>
        <taxon>Balanoidea</taxon>
        <taxon>Balanidae</taxon>
        <taxon>Amphibalaninae</taxon>
        <taxon>Amphibalanus</taxon>
    </lineage>
</organism>
<protein>
    <submittedName>
        <fullName evidence="2">Apolipoprotein D</fullName>
    </submittedName>
</protein>
<evidence type="ECO:0000313" key="2">
    <source>
        <dbReference type="EMBL" id="KAF0291958.1"/>
    </source>
</evidence>
<keyword evidence="3" id="KW-1185">Reference proteome</keyword>
<dbReference type="PANTHER" id="PTHR10612">
    <property type="entry name" value="APOLIPOPROTEIN D"/>
    <property type="match status" value="1"/>
</dbReference>
<dbReference type="GO" id="GO:0005737">
    <property type="term" value="C:cytoplasm"/>
    <property type="evidence" value="ECO:0007669"/>
    <property type="project" value="TreeGrafter"/>
</dbReference>